<accession>A0A2G5DG36</accession>
<evidence type="ECO:0000313" key="2">
    <source>
        <dbReference type="EMBL" id="PIA42442.1"/>
    </source>
</evidence>
<gene>
    <name evidence="2" type="ORF">AQUCO_02000113v1</name>
</gene>
<keyword evidence="1" id="KW-1133">Transmembrane helix</keyword>
<protein>
    <submittedName>
        <fullName evidence="2">Uncharacterized protein</fullName>
    </submittedName>
</protein>
<name>A0A2G5DG36_AQUCA</name>
<dbReference type="Proteomes" id="UP000230069">
    <property type="component" value="Unassembled WGS sequence"/>
</dbReference>
<feature type="transmembrane region" description="Helical" evidence="1">
    <location>
        <begin position="40"/>
        <end position="61"/>
    </location>
</feature>
<keyword evidence="1" id="KW-0472">Membrane</keyword>
<dbReference type="EMBL" id="KZ305037">
    <property type="protein sequence ID" value="PIA42442.1"/>
    <property type="molecule type" value="Genomic_DNA"/>
</dbReference>
<organism evidence="2 3">
    <name type="scientific">Aquilegia coerulea</name>
    <name type="common">Rocky mountain columbine</name>
    <dbReference type="NCBI Taxonomy" id="218851"/>
    <lineage>
        <taxon>Eukaryota</taxon>
        <taxon>Viridiplantae</taxon>
        <taxon>Streptophyta</taxon>
        <taxon>Embryophyta</taxon>
        <taxon>Tracheophyta</taxon>
        <taxon>Spermatophyta</taxon>
        <taxon>Magnoliopsida</taxon>
        <taxon>Ranunculales</taxon>
        <taxon>Ranunculaceae</taxon>
        <taxon>Thalictroideae</taxon>
        <taxon>Aquilegia</taxon>
    </lineage>
</organism>
<dbReference type="InParanoid" id="A0A2G5DG36"/>
<evidence type="ECO:0000256" key="1">
    <source>
        <dbReference type="SAM" id="Phobius"/>
    </source>
</evidence>
<sequence length="88" mass="10682">MNRKSQFHFKHADAQSCSTDSSIYTTRWCYSYSSLSFLSFFYLSPSFFYQFLVLPIIFFFFNTSSPPFIFRYSFQRIQFVGRLLCYQF</sequence>
<proteinExistence type="predicted"/>
<evidence type="ECO:0000313" key="3">
    <source>
        <dbReference type="Proteomes" id="UP000230069"/>
    </source>
</evidence>
<dbReference type="AlphaFoldDB" id="A0A2G5DG36"/>
<reference evidence="2 3" key="1">
    <citation type="submission" date="2017-09" db="EMBL/GenBank/DDBJ databases">
        <title>WGS assembly of Aquilegia coerulea Goldsmith.</title>
        <authorList>
            <person name="Hodges S."/>
            <person name="Kramer E."/>
            <person name="Nordborg M."/>
            <person name="Tomkins J."/>
            <person name="Borevitz J."/>
            <person name="Derieg N."/>
            <person name="Yan J."/>
            <person name="Mihaltcheva S."/>
            <person name="Hayes R.D."/>
            <person name="Rokhsar D."/>
        </authorList>
    </citation>
    <scope>NUCLEOTIDE SEQUENCE [LARGE SCALE GENOMIC DNA]</scope>
    <source>
        <strain evidence="3">cv. Goldsmith</strain>
    </source>
</reference>
<keyword evidence="3" id="KW-1185">Reference proteome</keyword>
<keyword evidence="1" id="KW-0812">Transmembrane</keyword>